<dbReference type="Proteomes" id="UP000030765">
    <property type="component" value="Unassembled WGS sequence"/>
</dbReference>
<feature type="compositionally biased region" description="Basic and acidic residues" evidence="1">
    <location>
        <begin position="13"/>
        <end position="23"/>
    </location>
</feature>
<name>A0A084W0N9_ANOSI</name>
<protein>
    <submittedName>
        <fullName evidence="2 3">Protein 4.1</fullName>
    </submittedName>
</protein>
<gene>
    <name evidence="2" type="ORF">ZHAS_00011700</name>
</gene>
<dbReference type="EnsemblMetazoa" id="ASIC011700-RA">
    <property type="protein sequence ID" value="ASIC011700-PA"/>
    <property type="gene ID" value="ASIC011700"/>
</dbReference>
<dbReference type="VEuPathDB" id="VectorBase:ASIC011700"/>
<proteinExistence type="predicted"/>
<organism evidence="2">
    <name type="scientific">Anopheles sinensis</name>
    <name type="common">Mosquito</name>
    <dbReference type="NCBI Taxonomy" id="74873"/>
    <lineage>
        <taxon>Eukaryota</taxon>
        <taxon>Metazoa</taxon>
        <taxon>Ecdysozoa</taxon>
        <taxon>Arthropoda</taxon>
        <taxon>Hexapoda</taxon>
        <taxon>Insecta</taxon>
        <taxon>Pterygota</taxon>
        <taxon>Neoptera</taxon>
        <taxon>Endopterygota</taxon>
        <taxon>Diptera</taxon>
        <taxon>Nematocera</taxon>
        <taxon>Culicoidea</taxon>
        <taxon>Culicidae</taxon>
        <taxon>Anophelinae</taxon>
        <taxon>Anopheles</taxon>
    </lineage>
</organism>
<feature type="compositionally biased region" description="Polar residues" evidence="1">
    <location>
        <begin position="56"/>
        <end position="65"/>
    </location>
</feature>
<dbReference type="EMBL" id="KE525263">
    <property type="protein sequence ID" value="KFB43783.1"/>
    <property type="molecule type" value="Genomic_DNA"/>
</dbReference>
<reference evidence="3" key="2">
    <citation type="submission" date="2020-05" db="UniProtKB">
        <authorList>
            <consortium name="EnsemblMetazoa"/>
        </authorList>
    </citation>
    <scope>IDENTIFICATION</scope>
</reference>
<evidence type="ECO:0000313" key="3">
    <source>
        <dbReference type="EnsemblMetazoa" id="ASIC011700-PA"/>
    </source>
</evidence>
<dbReference type="AlphaFoldDB" id="A0A084W0N9"/>
<evidence type="ECO:0000313" key="4">
    <source>
        <dbReference type="Proteomes" id="UP000030765"/>
    </source>
</evidence>
<keyword evidence="4" id="KW-1185">Reference proteome</keyword>
<feature type="region of interest" description="Disordered" evidence="1">
    <location>
        <begin position="1"/>
        <end position="66"/>
    </location>
</feature>
<sequence>MPPAPPVSPRTRARNERNAEYSRRWRARRREARMIPQQPPPRSTSTQQRRSVDGLNDSSSRSAMTAAQEAAIIEAITSGY</sequence>
<reference evidence="2 4" key="1">
    <citation type="journal article" date="2014" name="BMC Genomics">
        <title>Genome sequence of Anopheles sinensis provides insight into genetics basis of mosquito competence for malaria parasites.</title>
        <authorList>
            <person name="Zhou D."/>
            <person name="Zhang D."/>
            <person name="Ding G."/>
            <person name="Shi L."/>
            <person name="Hou Q."/>
            <person name="Ye Y."/>
            <person name="Xu Y."/>
            <person name="Zhou H."/>
            <person name="Xiong C."/>
            <person name="Li S."/>
            <person name="Yu J."/>
            <person name="Hong S."/>
            <person name="Yu X."/>
            <person name="Zou P."/>
            <person name="Chen C."/>
            <person name="Chang X."/>
            <person name="Wang W."/>
            <person name="Lv Y."/>
            <person name="Sun Y."/>
            <person name="Ma L."/>
            <person name="Shen B."/>
            <person name="Zhu C."/>
        </authorList>
    </citation>
    <scope>NUCLEOTIDE SEQUENCE [LARGE SCALE GENOMIC DNA]</scope>
</reference>
<accession>A0A084W0N9</accession>
<dbReference type="EMBL" id="ATLV01019133">
    <property type="status" value="NOT_ANNOTATED_CDS"/>
    <property type="molecule type" value="Genomic_DNA"/>
</dbReference>
<evidence type="ECO:0000313" key="2">
    <source>
        <dbReference type="EMBL" id="KFB43783.1"/>
    </source>
</evidence>
<evidence type="ECO:0000256" key="1">
    <source>
        <dbReference type="SAM" id="MobiDB-lite"/>
    </source>
</evidence>